<reference evidence="2" key="1">
    <citation type="submission" date="2018-02" db="EMBL/GenBank/DDBJ databases">
        <authorList>
            <person name="Moore K."/>
            <person name="Momper L."/>
        </authorList>
    </citation>
    <scope>NUCLEOTIDE SEQUENCE [LARGE SCALE GENOMIC DNA]</scope>
    <source>
        <strain evidence="2">ULC18</strain>
    </source>
</reference>
<reference evidence="1 2" key="2">
    <citation type="submission" date="2018-03" db="EMBL/GenBank/DDBJ databases">
        <title>The ancient ancestry and fast evolution of plastids.</title>
        <authorList>
            <person name="Moore K.R."/>
            <person name="Magnabosco C."/>
            <person name="Momper L."/>
            <person name="Gold D.A."/>
            <person name="Bosak T."/>
            <person name="Fournier G.P."/>
        </authorList>
    </citation>
    <scope>NUCLEOTIDE SEQUENCE [LARGE SCALE GENOMIC DNA]</scope>
    <source>
        <strain evidence="1 2">ULC18</strain>
    </source>
</reference>
<accession>A0A2T1DTF2</accession>
<dbReference type="EMBL" id="PVWK01000159">
    <property type="protein sequence ID" value="PSB23760.1"/>
    <property type="molecule type" value="Genomic_DNA"/>
</dbReference>
<gene>
    <name evidence="1" type="ORF">C7B82_29970</name>
</gene>
<evidence type="ECO:0000313" key="2">
    <source>
        <dbReference type="Proteomes" id="UP000239576"/>
    </source>
</evidence>
<keyword evidence="2" id="KW-1185">Reference proteome</keyword>
<protein>
    <submittedName>
        <fullName evidence="1">Uncharacterized protein</fullName>
    </submittedName>
</protein>
<dbReference type="RefSeq" id="WP_106260903.1">
    <property type="nucleotide sequence ID" value="NZ_CAWNSW010000143.1"/>
</dbReference>
<proteinExistence type="predicted"/>
<dbReference type="AlphaFoldDB" id="A0A2T1DTF2"/>
<sequence length="71" mass="7739">MVAISPLPCAISELFAQVSVSGQITLADRYGILAVLLNEPTIEEELHSIDRILHALRKGRVQIVSELSTVL</sequence>
<dbReference type="Proteomes" id="UP000239576">
    <property type="component" value="Unassembled WGS sequence"/>
</dbReference>
<evidence type="ECO:0000313" key="1">
    <source>
        <dbReference type="EMBL" id="PSB23760.1"/>
    </source>
</evidence>
<comment type="caution">
    <text evidence="1">The sequence shown here is derived from an EMBL/GenBank/DDBJ whole genome shotgun (WGS) entry which is preliminary data.</text>
</comment>
<name>A0A2T1DTF2_9CYAN</name>
<dbReference type="OrthoDB" id="495849at2"/>
<organism evidence="1 2">
    <name type="scientific">Stenomitos frigidus ULC18</name>
    <dbReference type="NCBI Taxonomy" id="2107698"/>
    <lineage>
        <taxon>Bacteria</taxon>
        <taxon>Bacillati</taxon>
        <taxon>Cyanobacteriota</taxon>
        <taxon>Cyanophyceae</taxon>
        <taxon>Leptolyngbyales</taxon>
        <taxon>Leptolyngbyaceae</taxon>
        <taxon>Stenomitos</taxon>
    </lineage>
</organism>